<protein>
    <submittedName>
        <fullName evidence="2">Uncharacterized protein</fullName>
    </submittedName>
</protein>
<feature type="transmembrane region" description="Helical" evidence="1">
    <location>
        <begin position="49"/>
        <end position="71"/>
    </location>
</feature>
<gene>
    <name evidence="2" type="primary">orf423</name>
</gene>
<dbReference type="AlphaFoldDB" id="D2Z1Z8"/>
<accession>D2Z1Z8</accession>
<keyword evidence="2" id="KW-0496">Mitochondrion</keyword>
<name>D2Z1Z8_9STRA</name>
<dbReference type="GeneID" id="8774788"/>
<geneLocation type="mitochondrion" evidence="2"/>
<dbReference type="RefSeq" id="YP_003434215.1">
    <property type="nucleotide sequence ID" value="NC_013837.1"/>
</dbReference>
<keyword evidence="1" id="KW-1133">Transmembrane helix</keyword>
<evidence type="ECO:0000313" key="2">
    <source>
        <dbReference type="EMBL" id="BAI70562.1"/>
    </source>
</evidence>
<reference evidence="2" key="1">
    <citation type="journal article" date="2010" name="Harmful Algae">
        <title>Mitochondrial genomes from two red tide forming raphidophycean algae Heterosigma akashiwo and Chattonella marina var. marina.</title>
        <authorList>
            <person name="Masuda I."/>
            <person name="Kamikawa R."/>
            <person name="Ueda M."/>
            <person name="Oyama K."/>
            <person name="Yoshimatsu S."/>
            <person name="Inagaki Y."/>
            <person name="Sako Y."/>
        </authorList>
    </citation>
    <scope>NUCLEOTIDE SEQUENCE</scope>
    <source>
        <strain evidence="2">KA11-m-1</strain>
    </source>
</reference>
<dbReference type="EMBL" id="AB546636">
    <property type="protein sequence ID" value="BAI70562.1"/>
    <property type="molecule type" value="Genomic_DNA"/>
</dbReference>
<sequence>MTNWKDYKFMTNWKDYKYLNYLENRSNLKTNSIFINRLTKYVDTIQYNIIKAFVFVYFIYLYYIPIFYWFISYYKEQLLLKKYLNYYSKVIQDTLIDELVNEVVWDVLKEQSNLPTNSDLSSFTKFFLIAGLIVIIGISIYCILKDFNGGNFPGGESKSFEFKKATQQKLEVPYLKSEHFNYDSDKDRFVDSNNEIMFAQHKDLGIIKVEEGFKALPDSKENMLTFTQVALKREDTLVQIEMLNRYQDFLLNLNPRVCVDFNHYKSQKETLFEKWGIIRDFMIDHHCRDHPNDFPYPCLHYLMGRGGNEETTYSWRQRMDKVHNGLKLADFFDGGNRHETFINLLKELNLHISTNLQPATSKLARFPGDNILGQTLIVLDYELDKCVVRVPKLNRLLDLEPDDWIIKDSNLLESLEDEGVFDD</sequence>
<keyword evidence="1" id="KW-0472">Membrane</keyword>
<proteinExistence type="predicted"/>
<evidence type="ECO:0000256" key="1">
    <source>
        <dbReference type="SAM" id="Phobius"/>
    </source>
</evidence>
<organism evidence="2">
    <name type="scientific">Chattonella marina</name>
    <dbReference type="NCBI Taxonomy" id="90936"/>
    <lineage>
        <taxon>Eukaryota</taxon>
        <taxon>Sar</taxon>
        <taxon>Stramenopiles</taxon>
        <taxon>Ochrophyta</taxon>
        <taxon>Raphidophyceae</taxon>
        <taxon>Chattonellales</taxon>
        <taxon>Chattonellaceae</taxon>
        <taxon>Chattonella</taxon>
    </lineage>
</organism>
<keyword evidence="1" id="KW-0812">Transmembrane</keyword>
<feature type="transmembrane region" description="Helical" evidence="1">
    <location>
        <begin position="126"/>
        <end position="144"/>
    </location>
</feature>